<keyword evidence="5" id="KW-1185">Reference proteome</keyword>
<organism evidence="4 5">
    <name type="scientific">Desulforhabdus amnigena</name>
    <dbReference type="NCBI Taxonomy" id="40218"/>
    <lineage>
        <taxon>Bacteria</taxon>
        <taxon>Pseudomonadati</taxon>
        <taxon>Thermodesulfobacteriota</taxon>
        <taxon>Syntrophobacteria</taxon>
        <taxon>Syntrophobacterales</taxon>
        <taxon>Syntrophobacteraceae</taxon>
        <taxon>Desulforhabdus</taxon>
    </lineage>
</organism>
<evidence type="ECO:0000256" key="2">
    <source>
        <dbReference type="ARBA" id="ARBA00023239"/>
    </source>
</evidence>
<dbReference type="CDD" id="cd06558">
    <property type="entry name" value="crotonase-like"/>
    <property type="match status" value="1"/>
</dbReference>
<comment type="similarity">
    <text evidence="1 3">Belongs to the enoyl-CoA hydratase/isomerase family.</text>
</comment>
<accession>A0A9W6FWB9</accession>
<dbReference type="Gene3D" id="1.10.12.10">
    <property type="entry name" value="Lyase 2-enoyl-coa Hydratase, Chain A, domain 2"/>
    <property type="match status" value="1"/>
</dbReference>
<dbReference type="InterPro" id="IPR018376">
    <property type="entry name" value="Enoyl-CoA_hyd/isom_CS"/>
</dbReference>
<dbReference type="FunFam" id="1.10.12.10:FF:000001">
    <property type="entry name" value="Probable enoyl-CoA hydratase, mitochondrial"/>
    <property type="match status" value="1"/>
</dbReference>
<dbReference type="GO" id="GO:0016836">
    <property type="term" value="F:hydro-lyase activity"/>
    <property type="evidence" value="ECO:0007669"/>
    <property type="project" value="UniProtKB-ARBA"/>
</dbReference>
<dbReference type="AlphaFoldDB" id="A0A9W6FWB9"/>
<comment type="caution">
    <text evidence="4">The sequence shown here is derived from an EMBL/GenBank/DDBJ whole genome shotgun (WGS) entry which is preliminary data.</text>
</comment>
<gene>
    <name evidence="4" type="primary">crt</name>
    <name evidence="4" type="ORF">DAMNIGENAA_35720</name>
</gene>
<reference evidence="4" key="1">
    <citation type="submission" date="2022-12" db="EMBL/GenBank/DDBJ databases">
        <title>Reference genome sequencing for broad-spectrum identification of bacterial and archaeal isolates by mass spectrometry.</title>
        <authorList>
            <person name="Sekiguchi Y."/>
            <person name="Tourlousse D.M."/>
        </authorList>
    </citation>
    <scope>NUCLEOTIDE SEQUENCE</scope>
    <source>
        <strain evidence="4">ASRB1</strain>
    </source>
</reference>
<evidence type="ECO:0000256" key="1">
    <source>
        <dbReference type="ARBA" id="ARBA00005254"/>
    </source>
</evidence>
<protein>
    <submittedName>
        <fullName evidence="4">Crotonase</fullName>
    </submittedName>
</protein>
<dbReference type="PANTHER" id="PTHR11941">
    <property type="entry name" value="ENOYL-COA HYDRATASE-RELATED"/>
    <property type="match status" value="1"/>
</dbReference>
<dbReference type="InterPro" id="IPR014748">
    <property type="entry name" value="Enoyl-CoA_hydra_C"/>
</dbReference>
<dbReference type="InterPro" id="IPR029045">
    <property type="entry name" value="ClpP/crotonase-like_dom_sf"/>
</dbReference>
<evidence type="ECO:0000313" key="5">
    <source>
        <dbReference type="Proteomes" id="UP001144372"/>
    </source>
</evidence>
<dbReference type="Gene3D" id="3.90.226.10">
    <property type="entry name" value="2-enoyl-CoA Hydratase, Chain A, domain 1"/>
    <property type="match status" value="1"/>
</dbReference>
<keyword evidence="2" id="KW-0456">Lyase</keyword>
<dbReference type="FunFam" id="3.90.226.10:FF:000009">
    <property type="entry name" value="Carnitinyl-CoA dehydratase"/>
    <property type="match status" value="1"/>
</dbReference>
<dbReference type="PROSITE" id="PS00166">
    <property type="entry name" value="ENOYL_COA_HYDRATASE"/>
    <property type="match status" value="1"/>
</dbReference>
<proteinExistence type="inferred from homology"/>
<evidence type="ECO:0000256" key="3">
    <source>
        <dbReference type="RuleBase" id="RU003707"/>
    </source>
</evidence>
<dbReference type="PANTHER" id="PTHR11941:SF54">
    <property type="entry name" value="ENOYL-COA HYDRATASE, MITOCHONDRIAL"/>
    <property type="match status" value="1"/>
</dbReference>
<sequence length="263" mass="28432">MAYENILFEVKDGVGVLTFNRPKALNALNPKTLEEVESVIDATRKDENIRVLVLTGAGDKAFVAGADISEFPKMNPLQARMFAEKGQEVFFKLEQLPKPVLACVNGFALGGGCEIAMSCDFIYASDKAKFGQPEVNLGVIPGFGGTQRLARLIGRAKAKELCMTGEMIDAQQAKDLGLVAKVFPADQLMEETMKVAKLLSTRGQGVLRSIKQVVDRGMDVDLKTGCALEAEAFGVCFASQDAKEGVSAFLEKRKPQFKGSLES</sequence>
<dbReference type="SUPFAM" id="SSF52096">
    <property type="entry name" value="ClpP/crotonase"/>
    <property type="match status" value="1"/>
</dbReference>
<dbReference type="EMBL" id="BSDR01000001">
    <property type="protein sequence ID" value="GLI36139.1"/>
    <property type="molecule type" value="Genomic_DNA"/>
</dbReference>
<dbReference type="GO" id="GO:0006635">
    <property type="term" value="P:fatty acid beta-oxidation"/>
    <property type="evidence" value="ECO:0007669"/>
    <property type="project" value="TreeGrafter"/>
</dbReference>
<evidence type="ECO:0000313" key="4">
    <source>
        <dbReference type="EMBL" id="GLI36139.1"/>
    </source>
</evidence>
<dbReference type="InterPro" id="IPR001753">
    <property type="entry name" value="Enoyl-CoA_hydra/iso"/>
</dbReference>
<name>A0A9W6FWB9_9BACT</name>
<dbReference type="Proteomes" id="UP001144372">
    <property type="component" value="Unassembled WGS sequence"/>
</dbReference>
<dbReference type="Pfam" id="PF00378">
    <property type="entry name" value="ECH_1"/>
    <property type="match status" value="1"/>
</dbReference>
<dbReference type="RefSeq" id="WP_281796342.1">
    <property type="nucleotide sequence ID" value="NZ_BSDR01000001.1"/>
</dbReference>